<feature type="compositionally biased region" description="Basic and acidic residues" evidence="1">
    <location>
        <begin position="11"/>
        <end position="26"/>
    </location>
</feature>
<evidence type="ECO:0000313" key="3">
    <source>
        <dbReference type="Proteomes" id="UP000664167"/>
    </source>
</evidence>
<gene>
    <name evidence="2" type="ORF">J0695_05990</name>
</gene>
<reference evidence="2" key="1">
    <citation type="submission" date="2021-03" db="EMBL/GenBank/DDBJ databases">
        <title>Streptomyces poriferae sp. nov., a novel marine sponge-derived Actinobacteria species with anti-MRSA activity.</title>
        <authorList>
            <person name="Sandoval-Powers M."/>
            <person name="Kralova S."/>
            <person name="Nguyen G.-S."/>
            <person name="Fawwal D."/>
            <person name="Degnes K."/>
            <person name="Klinkenberg G."/>
            <person name="Sletta H."/>
            <person name="Wentzel A."/>
            <person name="Liles M.R."/>
        </authorList>
    </citation>
    <scope>NUCLEOTIDE SEQUENCE</scope>
    <source>
        <strain evidence="2">DSM 41794</strain>
    </source>
</reference>
<feature type="region of interest" description="Disordered" evidence="1">
    <location>
        <begin position="1"/>
        <end position="67"/>
    </location>
</feature>
<accession>A0A939F329</accession>
<evidence type="ECO:0000313" key="2">
    <source>
        <dbReference type="EMBL" id="MBO0511360.1"/>
    </source>
</evidence>
<dbReference type="Proteomes" id="UP000664167">
    <property type="component" value="Unassembled WGS sequence"/>
</dbReference>
<dbReference type="AlphaFoldDB" id="A0A939F329"/>
<dbReference type="RefSeq" id="WP_206960779.1">
    <property type="nucleotide sequence ID" value="NZ_BAAAJJ010000005.1"/>
</dbReference>
<dbReference type="EMBL" id="JAFLRJ010000046">
    <property type="protein sequence ID" value="MBO0511360.1"/>
    <property type="molecule type" value="Genomic_DNA"/>
</dbReference>
<feature type="compositionally biased region" description="Basic and acidic residues" evidence="1">
    <location>
        <begin position="39"/>
        <end position="50"/>
    </location>
</feature>
<sequence>MRADAYGGETRGGERQGKTGAVREDQQEAEPGLAQGGRTDQRENGGRAGDEPGTTPRAAFPERGRRA</sequence>
<organism evidence="2 3">
    <name type="scientific">Streptomyces beijiangensis</name>
    <dbReference type="NCBI Taxonomy" id="163361"/>
    <lineage>
        <taxon>Bacteria</taxon>
        <taxon>Bacillati</taxon>
        <taxon>Actinomycetota</taxon>
        <taxon>Actinomycetes</taxon>
        <taxon>Kitasatosporales</taxon>
        <taxon>Streptomycetaceae</taxon>
        <taxon>Streptomyces</taxon>
    </lineage>
</organism>
<keyword evidence="3" id="KW-1185">Reference proteome</keyword>
<evidence type="ECO:0000256" key="1">
    <source>
        <dbReference type="SAM" id="MobiDB-lite"/>
    </source>
</evidence>
<proteinExistence type="predicted"/>
<protein>
    <submittedName>
        <fullName evidence="2">Uncharacterized protein</fullName>
    </submittedName>
</protein>
<comment type="caution">
    <text evidence="2">The sequence shown here is derived from an EMBL/GenBank/DDBJ whole genome shotgun (WGS) entry which is preliminary data.</text>
</comment>
<name>A0A939F329_9ACTN</name>